<organism evidence="2 3">
    <name type="scientific">Stentor coeruleus</name>
    <dbReference type="NCBI Taxonomy" id="5963"/>
    <lineage>
        <taxon>Eukaryota</taxon>
        <taxon>Sar</taxon>
        <taxon>Alveolata</taxon>
        <taxon>Ciliophora</taxon>
        <taxon>Postciliodesmatophora</taxon>
        <taxon>Heterotrichea</taxon>
        <taxon>Heterotrichida</taxon>
        <taxon>Stentoridae</taxon>
        <taxon>Stentor</taxon>
    </lineage>
</organism>
<sequence>MKCSEETYILALIYLDRVTAKKTDLVLNIYCIHRLFLSALVVAAKFFEDRYYKNSYYSKVGGIANPELNSLELEFLVYIDFRLYVSNEEYENYYNTLIEYFGKKQQP</sequence>
<dbReference type="SUPFAM" id="SSF47954">
    <property type="entry name" value="Cyclin-like"/>
    <property type="match status" value="1"/>
</dbReference>
<protein>
    <recommendedName>
        <fullName evidence="4">Cyclin</fullName>
    </recommendedName>
</protein>
<accession>A0A1R2BAP2</accession>
<name>A0A1R2BAP2_9CILI</name>
<dbReference type="OrthoDB" id="337735at2759"/>
<proteinExistence type="predicted"/>
<dbReference type="PANTHER" id="PTHR15615">
    <property type="match status" value="1"/>
</dbReference>
<gene>
    <name evidence="2" type="ORF">SteCoe_27389</name>
</gene>
<dbReference type="EMBL" id="MPUH01000792">
    <property type="protein sequence ID" value="OMJ73839.1"/>
    <property type="molecule type" value="Genomic_DNA"/>
</dbReference>
<dbReference type="AlphaFoldDB" id="A0A1R2BAP2"/>
<dbReference type="InterPro" id="IPR013922">
    <property type="entry name" value="Cyclin_PHO80-like"/>
</dbReference>
<dbReference type="PIRSF" id="PIRSF027110">
    <property type="entry name" value="PREG"/>
    <property type="match status" value="1"/>
</dbReference>
<dbReference type="Pfam" id="PF08613">
    <property type="entry name" value="Cyclin"/>
    <property type="match status" value="1"/>
</dbReference>
<dbReference type="Gene3D" id="1.10.472.10">
    <property type="entry name" value="Cyclin-like"/>
    <property type="match status" value="1"/>
</dbReference>
<reference evidence="2 3" key="1">
    <citation type="submission" date="2016-11" db="EMBL/GenBank/DDBJ databases">
        <title>The macronuclear genome of Stentor coeruleus: a giant cell with tiny introns.</title>
        <authorList>
            <person name="Slabodnick M."/>
            <person name="Ruby J.G."/>
            <person name="Reiff S.B."/>
            <person name="Swart E.C."/>
            <person name="Gosai S."/>
            <person name="Prabakaran S."/>
            <person name="Witkowska E."/>
            <person name="Larue G.E."/>
            <person name="Fisher S."/>
            <person name="Freeman R.M."/>
            <person name="Gunawardena J."/>
            <person name="Chu W."/>
            <person name="Stover N.A."/>
            <person name="Gregory B.D."/>
            <person name="Nowacki M."/>
            <person name="Derisi J."/>
            <person name="Roy S.W."/>
            <person name="Marshall W.F."/>
            <person name="Sood P."/>
        </authorList>
    </citation>
    <scope>NUCLEOTIDE SEQUENCE [LARGE SCALE GENOMIC DNA]</scope>
    <source>
        <strain evidence="2">WM001</strain>
    </source>
</reference>
<evidence type="ECO:0000313" key="2">
    <source>
        <dbReference type="EMBL" id="OMJ73839.1"/>
    </source>
</evidence>
<evidence type="ECO:0000313" key="3">
    <source>
        <dbReference type="Proteomes" id="UP000187209"/>
    </source>
</evidence>
<evidence type="ECO:0008006" key="4">
    <source>
        <dbReference type="Google" id="ProtNLM"/>
    </source>
</evidence>
<dbReference type="InterPro" id="IPR012389">
    <property type="entry name" value="Cyclin_P/U"/>
</dbReference>
<comment type="caution">
    <text evidence="2">The sequence shown here is derived from an EMBL/GenBank/DDBJ whole genome shotgun (WGS) entry which is preliminary data.</text>
</comment>
<keyword evidence="3" id="KW-1185">Reference proteome</keyword>
<dbReference type="InterPro" id="IPR036915">
    <property type="entry name" value="Cyclin-like_sf"/>
</dbReference>
<evidence type="ECO:0000256" key="1">
    <source>
        <dbReference type="ARBA" id="ARBA00023127"/>
    </source>
</evidence>
<dbReference type="CDD" id="cd20558">
    <property type="entry name" value="CYCLIN_ScPCL7-like"/>
    <property type="match status" value="1"/>
</dbReference>
<keyword evidence="1" id="KW-0195">Cyclin</keyword>
<dbReference type="Proteomes" id="UP000187209">
    <property type="component" value="Unassembled WGS sequence"/>
</dbReference>
<dbReference type="PANTHER" id="PTHR15615:SF108">
    <property type="entry name" value="PROTEIN CNPPD1"/>
    <property type="match status" value="1"/>
</dbReference>
<dbReference type="GO" id="GO:0019901">
    <property type="term" value="F:protein kinase binding"/>
    <property type="evidence" value="ECO:0007669"/>
    <property type="project" value="InterPro"/>
</dbReference>